<name>A0A1I3GWX5_9FLAO</name>
<gene>
    <name evidence="2" type="ORF">SAMN05443292_2061</name>
</gene>
<sequence length="342" mass="38985">MKQILFLILATFSSGKFCAQTERYIYDSRVNPDTVNLVKMRNERTFLDVKNDHSTFVSENRLLKDSLISIFKKQQANDSQFAKKNKKGKLDFPKLADGKSLQPTFFDFFIQKKPVAGEVSLVENAGNKEIFYEEDRKMIWKISDEKMDLNGDKVQKATTDFGGRIWTAWFSENIKISDGPYKFYGLPGLILKLEDASGDYGFTFLKKIIVPDAYLEIISPEAKKTTRINFIGEKASAELEMYQKNPNKSGDYNMVDSGKRKGRRQNNMNSGMDADDANTGGLSQMEDYEDDNDSDAPNMNKGQFGGFNGRRHTFNNNSQTDETGINLQLYRNISRSNPIELK</sequence>
<dbReference type="NCBIfam" id="TIGR01200">
    <property type="entry name" value="GLPGLI"/>
    <property type="match status" value="1"/>
</dbReference>
<dbReference type="AlphaFoldDB" id="A0A1I3GWX5"/>
<evidence type="ECO:0000256" key="1">
    <source>
        <dbReference type="SAM" id="MobiDB-lite"/>
    </source>
</evidence>
<dbReference type="RefSeq" id="WP_090080253.1">
    <property type="nucleotide sequence ID" value="NZ_FOQT01000003.1"/>
</dbReference>
<dbReference type="EMBL" id="FOQT01000003">
    <property type="protein sequence ID" value="SFI27820.1"/>
    <property type="molecule type" value="Genomic_DNA"/>
</dbReference>
<dbReference type="Pfam" id="PF09697">
    <property type="entry name" value="Porph_ging"/>
    <property type="match status" value="1"/>
</dbReference>
<keyword evidence="3" id="KW-1185">Reference proteome</keyword>
<dbReference type="Proteomes" id="UP000198931">
    <property type="component" value="Unassembled WGS sequence"/>
</dbReference>
<reference evidence="2 3" key="1">
    <citation type="submission" date="2016-10" db="EMBL/GenBank/DDBJ databases">
        <authorList>
            <person name="de Groot N.N."/>
        </authorList>
    </citation>
    <scope>NUCLEOTIDE SEQUENCE [LARGE SCALE GENOMIC DNA]</scope>
    <source>
        <strain evidence="2 3">DSM 26000</strain>
    </source>
</reference>
<dbReference type="OrthoDB" id="1440774at2"/>
<organism evidence="2 3">
    <name type="scientific">Halpernia frigidisoli</name>
    <dbReference type="NCBI Taxonomy" id="1125876"/>
    <lineage>
        <taxon>Bacteria</taxon>
        <taxon>Pseudomonadati</taxon>
        <taxon>Bacteroidota</taxon>
        <taxon>Flavobacteriia</taxon>
        <taxon>Flavobacteriales</taxon>
        <taxon>Weeksellaceae</taxon>
        <taxon>Chryseobacterium group</taxon>
        <taxon>Halpernia</taxon>
    </lineage>
</organism>
<dbReference type="InterPro" id="IPR005901">
    <property type="entry name" value="GLPGLI"/>
</dbReference>
<protein>
    <submittedName>
        <fullName evidence="2">GLPGLI family protein</fullName>
    </submittedName>
</protein>
<evidence type="ECO:0000313" key="2">
    <source>
        <dbReference type="EMBL" id="SFI27820.1"/>
    </source>
</evidence>
<dbReference type="STRING" id="1125876.SAMN05443292_2061"/>
<proteinExistence type="predicted"/>
<accession>A0A1I3GWX5</accession>
<evidence type="ECO:0000313" key="3">
    <source>
        <dbReference type="Proteomes" id="UP000198931"/>
    </source>
</evidence>
<feature type="region of interest" description="Disordered" evidence="1">
    <location>
        <begin position="242"/>
        <end position="320"/>
    </location>
</feature>